<dbReference type="STRING" id="570521.SAMN04488508_101836"/>
<evidence type="ECO:0000313" key="3">
    <source>
        <dbReference type="EMBL" id="SHI48209.1"/>
    </source>
</evidence>
<protein>
    <submittedName>
        <fullName evidence="3">Thioredoxin-related protein</fullName>
    </submittedName>
</protein>
<dbReference type="Pfam" id="PF13899">
    <property type="entry name" value="Thioredoxin_7"/>
    <property type="match status" value="1"/>
</dbReference>
<evidence type="ECO:0000313" key="4">
    <source>
        <dbReference type="Proteomes" id="UP000184432"/>
    </source>
</evidence>
<keyword evidence="4" id="KW-1185">Reference proteome</keyword>
<accession>A0A1M6BHM3</accession>
<dbReference type="InterPro" id="IPR036249">
    <property type="entry name" value="Thioredoxin-like_sf"/>
</dbReference>
<name>A0A1M6BHM3_9FLAO</name>
<gene>
    <name evidence="3" type="ORF">SAMN04488508_101836</name>
</gene>
<dbReference type="Gene3D" id="3.40.30.10">
    <property type="entry name" value="Glutaredoxin"/>
    <property type="match status" value="1"/>
</dbReference>
<dbReference type="InterPro" id="IPR051099">
    <property type="entry name" value="AGR/TXD"/>
</dbReference>
<proteinExistence type="predicted"/>
<sequence length="150" mass="17806">MGSKYLCICLFLVTLLSFGQNSKSDTFWVYNLEEAKEISKKENKNIVLYFGGSDWCRPCMMLQEDFFDDYKFTTYKKAFVFLYVDIPRNRNLLTAEQKEENYKLLEAYNKKKTFPLVSILNTKGKVLEELSGYSSLRDPKYHFELLEKYN</sequence>
<feature type="signal peptide" evidence="2">
    <location>
        <begin position="1"/>
        <end position="19"/>
    </location>
</feature>
<dbReference type="PANTHER" id="PTHR15337:SF11">
    <property type="entry name" value="THIOREDOXIN DOMAIN-CONTAINING PROTEIN"/>
    <property type="match status" value="1"/>
</dbReference>
<dbReference type="RefSeq" id="WP_073314163.1">
    <property type="nucleotide sequence ID" value="NZ_FQYP01000001.1"/>
</dbReference>
<dbReference type="EMBL" id="FQYP01000001">
    <property type="protein sequence ID" value="SHI48209.1"/>
    <property type="molecule type" value="Genomic_DNA"/>
</dbReference>
<evidence type="ECO:0000256" key="2">
    <source>
        <dbReference type="SAM" id="SignalP"/>
    </source>
</evidence>
<dbReference type="Proteomes" id="UP000184432">
    <property type="component" value="Unassembled WGS sequence"/>
</dbReference>
<dbReference type="PANTHER" id="PTHR15337">
    <property type="entry name" value="ANTERIOR GRADIENT PROTEIN-RELATED"/>
    <property type="match status" value="1"/>
</dbReference>
<organism evidence="3 4">
    <name type="scientific">Aquimarina spongiae</name>
    <dbReference type="NCBI Taxonomy" id="570521"/>
    <lineage>
        <taxon>Bacteria</taxon>
        <taxon>Pseudomonadati</taxon>
        <taxon>Bacteroidota</taxon>
        <taxon>Flavobacteriia</taxon>
        <taxon>Flavobacteriales</taxon>
        <taxon>Flavobacteriaceae</taxon>
        <taxon>Aquimarina</taxon>
    </lineage>
</organism>
<dbReference type="SUPFAM" id="SSF52833">
    <property type="entry name" value="Thioredoxin-like"/>
    <property type="match status" value="1"/>
</dbReference>
<reference evidence="4" key="1">
    <citation type="submission" date="2016-11" db="EMBL/GenBank/DDBJ databases">
        <authorList>
            <person name="Varghese N."/>
            <person name="Submissions S."/>
        </authorList>
    </citation>
    <scope>NUCLEOTIDE SEQUENCE [LARGE SCALE GENOMIC DNA]</scope>
    <source>
        <strain evidence="4">DSM 22623</strain>
    </source>
</reference>
<evidence type="ECO:0000256" key="1">
    <source>
        <dbReference type="ARBA" id="ARBA00022729"/>
    </source>
</evidence>
<dbReference type="AlphaFoldDB" id="A0A1M6BHM3"/>
<feature type="chain" id="PRO_5009916084" evidence="2">
    <location>
        <begin position="20"/>
        <end position="150"/>
    </location>
</feature>
<keyword evidence="1 2" id="KW-0732">Signal</keyword>